<keyword evidence="1" id="KW-1133">Transmembrane helix</keyword>
<dbReference type="InterPro" id="IPR025857">
    <property type="entry name" value="MacB_PCD"/>
</dbReference>
<gene>
    <name evidence="3" type="ORF">IAB46_03920</name>
</gene>
<keyword evidence="1" id="KW-0812">Transmembrane</keyword>
<keyword evidence="1" id="KW-0472">Membrane</keyword>
<name>A0A9D1F3N8_9FIRM</name>
<evidence type="ECO:0000313" key="4">
    <source>
        <dbReference type="Proteomes" id="UP000823927"/>
    </source>
</evidence>
<organism evidence="3 4">
    <name type="scientific">Candidatus Scybalocola faecigallinarum</name>
    <dbReference type="NCBI Taxonomy" id="2840941"/>
    <lineage>
        <taxon>Bacteria</taxon>
        <taxon>Bacillati</taxon>
        <taxon>Bacillota</taxon>
        <taxon>Clostridia</taxon>
        <taxon>Lachnospirales</taxon>
        <taxon>Lachnospiraceae</taxon>
        <taxon>Lachnospiraceae incertae sedis</taxon>
        <taxon>Candidatus Scybalocola (ex Gilroy et al. 2021)</taxon>
    </lineage>
</organism>
<evidence type="ECO:0000259" key="2">
    <source>
        <dbReference type="Pfam" id="PF12704"/>
    </source>
</evidence>
<sequence>MFVIQCALKRLLYNKKISLIFILSIAAGLICPFYILGYIHTSAAMDAMNRYESADESWLVNGSLKVMEGSFYNDVEDFIGTPLKDYECIYETTMGWEHGDGVDSVGGVSLGILGRVPVYLKEGRLFEQKDYEQDAMPVCILKSTSEMYIQGTRIGDTVEFMGNSYQVVGIIEGRSSKLFGGVLVPYPAMSYVSGVREIQHRFIIPIKELEHGEGLVAKSKENPYIHIFTVTTLAEEDRIAEEIYAQQNVKMLLTGGCVCLFAFFSLFAITLGRSLEEQKIVGIHKAVGAKGSMLFAQALIQNIVIVAAALAVDRILLSLPLEKIFVTQVQYSFMCVMQAVGIGLVLALMMSIFSVVTAAKNVRQMLDRQRR</sequence>
<dbReference type="Proteomes" id="UP000823927">
    <property type="component" value="Unassembled WGS sequence"/>
</dbReference>
<dbReference type="PANTHER" id="PTHR30572">
    <property type="entry name" value="MEMBRANE COMPONENT OF TRANSPORTER-RELATED"/>
    <property type="match status" value="1"/>
</dbReference>
<protein>
    <submittedName>
        <fullName evidence="3">ABC transporter permease</fullName>
    </submittedName>
</protein>
<dbReference type="GO" id="GO:0022857">
    <property type="term" value="F:transmembrane transporter activity"/>
    <property type="evidence" value="ECO:0007669"/>
    <property type="project" value="TreeGrafter"/>
</dbReference>
<evidence type="ECO:0000313" key="3">
    <source>
        <dbReference type="EMBL" id="HIS46704.1"/>
    </source>
</evidence>
<feature type="transmembrane region" description="Helical" evidence="1">
    <location>
        <begin position="331"/>
        <end position="359"/>
    </location>
</feature>
<dbReference type="Pfam" id="PF12704">
    <property type="entry name" value="MacB_PCD"/>
    <property type="match status" value="1"/>
</dbReference>
<feature type="domain" description="MacB-like periplasmic core" evidence="2">
    <location>
        <begin position="19"/>
        <end position="193"/>
    </location>
</feature>
<comment type="caution">
    <text evidence="3">The sequence shown here is derived from an EMBL/GenBank/DDBJ whole genome shotgun (WGS) entry which is preliminary data.</text>
</comment>
<dbReference type="InterPro" id="IPR050250">
    <property type="entry name" value="Macrolide_Exporter_MacB"/>
</dbReference>
<dbReference type="GO" id="GO:0005886">
    <property type="term" value="C:plasma membrane"/>
    <property type="evidence" value="ECO:0007669"/>
    <property type="project" value="TreeGrafter"/>
</dbReference>
<dbReference type="PANTHER" id="PTHR30572:SF4">
    <property type="entry name" value="ABC TRANSPORTER PERMEASE YTRF"/>
    <property type="match status" value="1"/>
</dbReference>
<proteinExistence type="predicted"/>
<accession>A0A9D1F3N8</accession>
<dbReference type="AlphaFoldDB" id="A0A9D1F3N8"/>
<reference evidence="3" key="1">
    <citation type="submission" date="2020-10" db="EMBL/GenBank/DDBJ databases">
        <authorList>
            <person name="Gilroy R."/>
        </authorList>
    </citation>
    <scope>NUCLEOTIDE SEQUENCE</scope>
    <source>
        <strain evidence="3">CHK178-757</strain>
    </source>
</reference>
<feature type="transmembrane region" description="Helical" evidence="1">
    <location>
        <begin position="293"/>
        <end position="311"/>
    </location>
</feature>
<feature type="transmembrane region" description="Helical" evidence="1">
    <location>
        <begin position="17"/>
        <end position="39"/>
    </location>
</feature>
<reference evidence="3" key="2">
    <citation type="journal article" date="2021" name="PeerJ">
        <title>Extensive microbial diversity within the chicken gut microbiome revealed by metagenomics and culture.</title>
        <authorList>
            <person name="Gilroy R."/>
            <person name="Ravi A."/>
            <person name="Getino M."/>
            <person name="Pursley I."/>
            <person name="Horton D.L."/>
            <person name="Alikhan N.F."/>
            <person name="Baker D."/>
            <person name="Gharbi K."/>
            <person name="Hall N."/>
            <person name="Watson M."/>
            <person name="Adriaenssens E.M."/>
            <person name="Foster-Nyarko E."/>
            <person name="Jarju S."/>
            <person name="Secka A."/>
            <person name="Antonio M."/>
            <person name="Oren A."/>
            <person name="Chaudhuri R.R."/>
            <person name="La Ragione R."/>
            <person name="Hildebrand F."/>
            <person name="Pallen M.J."/>
        </authorList>
    </citation>
    <scope>NUCLEOTIDE SEQUENCE</scope>
    <source>
        <strain evidence="3">CHK178-757</strain>
    </source>
</reference>
<feature type="transmembrane region" description="Helical" evidence="1">
    <location>
        <begin position="251"/>
        <end position="272"/>
    </location>
</feature>
<dbReference type="EMBL" id="DVIT01000015">
    <property type="protein sequence ID" value="HIS46704.1"/>
    <property type="molecule type" value="Genomic_DNA"/>
</dbReference>
<evidence type="ECO:0000256" key="1">
    <source>
        <dbReference type="SAM" id="Phobius"/>
    </source>
</evidence>